<reference evidence="1" key="1">
    <citation type="submission" date="2023-07" db="EMBL/GenBank/DDBJ databases">
        <authorList>
            <consortium name="AG Swart"/>
            <person name="Singh M."/>
            <person name="Singh A."/>
            <person name="Seah K."/>
            <person name="Emmerich C."/>
        </authorList>
    </citation>
    <scope>NUCLEOTIDE SEQUENCE</scope>
    <source>
        <strain evidence="1">DP1</strain>
    </source>
</reference>
<dbReference type="Gene3D" id="3.30.40.10">
    <property type="entry name" value="Zinc/RING finger domain, C3HC4 (zinc finger)"/>
    <property type="match status" value="1"/>
</dbReference>
<evidence type="ECO:0000313" key="2">
    <source>
        <dbReference type="Proteomes" id="UP001295684"/>
    </source>
</evidence>
<comment type="caution">
    <text evidence="1">The sequence shown here is derived from an EMBL/GenBank/DDBJ whole genome shotgun (WGS) entry which is preliminary data.</text>
</comment>
<evidence type="ECO:0008006" key="3">
    <source>
        <dbReference type="Google" id="ProtNLM"/>
    </source>
</evidence>
<accession>A0AAD2D127</accession>
<keyword evidence="2" id="KW-1185">Reference proteome</keyword>
<gene>
    <name evidence="1" type="ORF">ECRASSUSDP1_LOCUS17501</name>
</gene>
<organism evidence="1 2">
    <name type="scientific">Euplotes crassus</name>
    <dbReference type="NCBI Taxonomy" id="5936"/>
    <lineage>
        <taxon>Eukaryota</taxon>
        <taxon>Sar</taxon>
        <taxon>Alveolata</taxon>
        <taxon>Ciliophora</taxon>
        <taxon>Intramacronucleata</taxon>
        <taxon>Spirotrichea</taxon>
        <taxon>Hypotrichia</taxon>
        <taxon>Euplotida</taxon>
        <taxon>Euplotidae</taxon>
        <taxon>Moneuplotes</taxon>
    </lineage>
</organism>
<name>A0AAD2D127_EUPCR</name>
<protein>
    <recommendedName>
        <fullName evidence="3">U-box domain-containing protein</fullName>
    </recommendedName>
</protein>
<sequence length="229" mass="26063">MGFKSDLIGIAREISSPLMTALTEIIVSEMTGKPLNFEHLGIDLAKRCFVNLSFWMLQKTKQTTKQSDGHTEEHKEEHKEELMIDCAPKHENSDDILKCPLSGSQIKSPVISPENNIYDEQSVKVYLEESKIIEENGKSLILSDFKPLTLKTMNKLRNSVSQIDQSGWSDLGHPPKKNIIKLVKHDYIPEVLKTATITRPEELIEEKYEEIPLGESLIEYVVISKIDEE</sequence>
<evidence type="ECO:0000313" key="1">
    <source>
        <dbReference type="EMBL" id="CAI2376132.1"/>
    </source>
</evidence>
<dbReference type="Proteomes" id="UP001295684">
    <property type="component" value="Unassembled WGS sequence"/>
</dbReference>
<proteinExistence type="predicted"/>
<dbReference type="EMBL" id="CAMPGE010017669">
    <property type="protein sequence ID" value="CAI2376132.1"/>
    <property type="molecule type" value="Genomic_DNA"/>
</dbReference>
<dbReference type="AlphaFoldDB" id="A0AAD2D127"/>
<dbReference type="InterPro" id="IPR013083">
    <property type="entry name" value="Znf_RING/FYVE/PHD"/>
</dbReference>